<dbReference type="EMBL" id="CP001738">
    <property type="protein sequence ID" value="ACY96709.1"/>
    <property type="molecule type" value="Genomic_DNA"/>
</dbReference>
<dbReference type="InterPro" id="IPR011006">
    <property type="entry name" value="CheY-like_superfamily"/>
</dbReference>
<gene>
    <name evidence="4" type="ordered locus">Tcur_1124</name>
</gene>
<evidence type="ECO:0000259" key="3">
    <source>
        <dbReference type="PROSITE" id="PS50110"/>
    </source>
</evidence>
<dbReference type="CDD" id="cd17557">
    <property type="entry name" value="REC_Rcp-like"/>
    <property type="match status" value="1"/>
</dbReference>
<reference evidence="4 5" key="1">
    <citation type="journal article" date="2011" name="Stand. Genomic Sci.">
        <title>Complete genome sequence of Thermomonospora curvata type strain (B9).</title>
        <authorList>
            <person name="Chertkov O."/>
            <person name="Sikorski J."/>
            <person name="Nolan M."/>
            <person name="Lapidus A."/>
            <person name="Lucas S."/>
            <person name="Del Rio T.G."/>
            <person name="Tice H."/>
            <person name="Cheng J.F."/>
            <person name="Goodwin L."/>
            <person name="Pitluck S."/>
            <person name="Liolios K."/>
            <person name="Ivanova N."/>
            <person name="Mavromatis K."/>
            <person name="Mikhailova N."/>
            <person name="Ovchinnikova G."/>
            <person name="Pati A."/>
            <person name="Chen A."/>
            <person name="Palaniappan K."/>
            <person name="Djao O.D."/>
            <person name="Land M."/>
            <person name="Hauser L."/>
            <person name="Chang Y.J."/>
            <person name="Jeffries C.D."/>
            <person name="Brettin T."/>
            <person name="Han C."/>
            <person name="Detter J.C."/>
            <person name="Rohde M."/>
            <person name="Goker M."/>
            <person name="Woyke T."/>
            <person name="Bristow J."/>
            <person name="Eisen J.A."/>
            <person name="Markowitz V."/>
            <person name="Hugenholtz P."/>
            <person name="Klenk H.P."/>
            <person name="Kyrpides N.C."/>
        </authorList>
    </citation>
    <scope>NUCLEOTIDE SEQUENCE [LARGE SCALE GENOMIC DNA]</scope>
    <source>
        <strain evidence="5">ATCC 19995 / DSM 43183 / JCM 3096 / KCTC 9072 / NBRC 15933 / NCIMB 10081 / Henssen B9</strain>
    </source>
</reference>
<dbReference type="Pfam" id="PF00072">
    <property type="entry name" value="Response_reg"/>
    <property type="match status" value="1"/>
</dbReference>
<dbReference type="PANTHER" id="PTHR44520">
    <property type="entry name" value="RESPONSE REGULATOR RCP1-RELATED"/>
    <property type="match status" value="1"/>
</dbReference>
<evidence type="ECO:0000313" key="5">
    <source>
        <dbReference type="Proteomes" id="UP000001918"/>
    </source>
</evidence>
<keyword evidence="1" id="KW-0597">Phosphoprotein</keyword>
<keyword evidence="5" id="KW-1185">Reference proteome</keyword>
<protein>
    <submittedName>
        <fullName evidence="4">Response regulator receiver protein</fullName>
    </submittedName>
</protein>
<dbReference type="InterPro" id="IPR052893">
    <property type="entry name" value="TCS_response_regulator"/>
</dbReference>
<feature type="domain" description="Response regulatory" evidence="3">
    <location>
        <begin position="9"/>
        <end position="134"/>
    </location>
</feature>
<dbReference type="PANTHER" id="PTHR44520:SF2">
    <property type="entry name" value="RESPONSE REGULATOR RCP1"/>
    <property type="match status" value="1"/>
</dbReference>
<name>D1A8L4_THECD</name>
<dbReference type="AlphaFoldDB" id="D1A8L4"/>
<dbReference type="RefSeq" id="WP_012851493.1">
    <property type="nucleotide sequence ID" value="NC_013510.1"/>
</dbReference>
<dbReference type="OrthoDB" id="9793549at2"/>
<dbReference type="InterPro" id="IPR001789">
    <property type="entry name" value="Sig_transdc_resp-reg_receiver"/>
</dbReference>
<dbReference type="HOGENOM" id="CLU_000445_69_17_11"/>
<sequence length="165" mass="18398">MGDNPGAIEVLLVEDDPGDVLLTREAFEDNKVRNNLNVVGDGEEAMAYLRREGRYADAPRPDLILLDLNLPRKDGREVLSEVKADPELRSIPVVVLTTSAADEDILRSYDLHANAYVTKPVDFERFIEVVRQIDDFFVTVVKLPGHRSGSGPRSLPQEAKFPKTV</sequence>
<dbReference type="eggNOG" id="COG0784">
    <property type="taxonomic scope" value="Bacteria"/>
</dbReference>
<dbReference type="KEGG" id="tcu:Tcur_1124"/>
<dbReference type="SUPFAM" id="SSF52172">
    <property type="entry name" value="CheY-like"/>
    <property type="match status" value="1"/>
</dbReference>
<dbReference type="GO" id="GO:0000160">
    <property type="term" value="P:phosphorelay signal transduction system"/>
    <property type="evidence" value="ECO:0007669"/>
    <property type="project" value="InterPro"/>
</dbReference>
<dbReference type="STRING" id="471852.Tcur_1124"/>
<evidence type="ECO:0000313" key="4">
    <source>
        <dbReference type="EMBL" id="ACY96709.1"/>
    </source>
</evidence>
<dbReference type="Proteomes" id="UP000001918">
    <property type="component" value="Chromosome"/>
</dbReference>
<evidence type="ECO:0000256" key="1">
    <source>
        <dbReference type="PROSITE-ProRule" id="PRU00169"/>
    </source>
</evidence>
<dbReference type="SMART" id="SM00448">
    <property type="entry name" value="REC"/>
    <property type="match status" value="1"/>
</dbReference>
<evidence type="ECO:0000256" key="2">
    <source>
        <dbReference type="SAM" id="MobiDB-lite"/>
    </source>
</evidence>
<dbReference type="PROSITE" id="PS50110">
    <property type="entry name" value="RESPONSE_REGULATORY"/>
    <property type="match status" value="1"/>
</dbReference>
<feature type="modified residue" description="4-aspartylphosphate" evidence="1">
    <location>
        <position position="67"/>
    </location>
</feature>
<feature type="region of interest" description="Disordered" evidence="2">
    <location>
        <begin position="146"/>
        <end position="165"/>
    </location>
</feature>
<dbReference type="Gene3D" id="3.40.50.2300">
    <property type="match status" value="1"/>
</dbReference>
<proteinExistence type="predicted"/>
<accession>D1A8L4</accession>
<organism evidence="4 5">
    <name type="scientific">Thermomonospora curvata (strain ATCC 19995 / DSM 43183 / JCM 3096 / KCTC 9072 / NBRC 15933 / NCIMB 10081 / Henssen B9)</name>
    <dbReference type="NCBI Taxonomy" id="471852"/>
    <lineage>
        <taxon>Bacteria</taxon>
        <taxon>Bacillati</taxon>
        <taxon>Actinomycetota</taxon>
        <taxon>Actinomycetes</taxon>
        <taxon>Streptosporangiales</taxon>
        <taxon>Thermomonosporaceae</taxon>
        <taxon>Thermomonospora</taxon>
    </lineage>
</organism>